<dbReference type="GO" id="GO:0035556">
    <property type="term" value="P:intracellular signal transduction"/>
    <property type="evidence" value="ECO:0007669"/>
    <property type="project" value="TreeGrafter"/>
</dbReference>
<keyword evidence="8" id="KW-0418">Kinase</keyword>
<keyword evidence="5" id="KW-0597">Phosphoprotein</keyword>
<dbReference type="Gene3D" id="1.10.510.10">
    <property type="entry name" value="Transferase(Phosphotransferase) domain 1"/>
    <property type="match status" value="1"/>
</dbReference>
<dbReference type="GO" id="GO:0106310">
    <property type="term" value="F:protein serine kinase activity"/>
    <property type="evidence" value="ECO:0007669"/>
    <property type="project" value="RHEA"/>
</dbReference>
<dbReference type="InterPro" id="IPR011009">
    <property type="entry name" value="Kinase-like_dom_sf"/>
</dbReference>
<evidence type="ECO:0000256" key="6">
    <source>
        <dbReference type="ARBA" id="ARBA00022679"/>
    </source>
</evidence>
<feature type="domain" description="KA1" evidence="19">
    <location>
        <begin position="903"/>
        <end position="952"/>
    </location>
</feature>
<dbReference type="EC" id="2.7.11.1" evidence="3"/>
<dbReference type="SUPFAM" id="SSF103243">
    <property type="entry name" value="KA1-like"/>
    <property type="match status" value="1"/>
</dbReference>
<feature type="region of interest" description="Disordered" evidence="15">
    <location>
        <begin position="1"/>
        <end position="45"/>
    </location>
</feature>
<comment type="catalytic activity">
    <reaction evidence="14">
        <text>L-seryl-[protein] + ATP = O-phospho-L-seryl-[protein] + ADP + H(+)</text>
        <dbReference type="Rhea" id="RHEA:17989"/>
        <dbReference type="Rhea" id="RHEA-COMP:9863"/>
        <dbReference type="Rhea" id="RHEA-COMP:11604"/>
        <dbReference type="ChEBI" id="CHEBI:15378"/>
        <dbReference type="ChEBI" id="CHEBI:29999"/>
        <dbReference type="ChEBI" id="CHEBI:30616"/>
        <dbReference type="ChEBI" id="CHEBI:83421"/>
        <dbReference type="ChEBI" id="CHEBI:456216"/>
        <dbReference type="EC" id="2.7.11.1"/>
    </reaction>
</comment>
<dbReference type="Proteomes" id="UP000327493">
    <property type="component" value="Chromosome 9"/>
</dbReference>
<dbReference type="CDD" id="cd12196">
    <property type="entry name" value="MARK1-3_C"/>
    <property type="match status" value="1"/>
</dbReference>
<dbReference type="InterPro" id="IPR015940">
    <property type="entry name" value="UBA"/>
</dbReference>
<comment type="subcellular location">
    <subcellularLocation>
        <location evidence="1">Cell projection</location>
    </subcellularLocation>
</comment>
<keyword evidence="4" id="KW-0723">Serine/threonine-protein kinase</keyword>
<dbReference type="AlphaFoldDB" id="A0A5J5D3N4"/>
<evidence type="ECO:0000256" key="9">
    <source>
        <dbReference type="ARBA" id="ARBA00022840"/>
    </source>
</evidence>
<dbReference type="SMART" id="SM00220">
    <property type="entry name" value="S_TKc"/>
    <property type="match status" value="1"/>
</dbReference>
<keyword evidence="16" id="KW-1133">Transmembrane helix</keyword>
<accession>A0A5J5D3N4</accession>
<keyword evidence="10" id="KW-0966">Cell projection</keyword>
<evidence type="ECO:0000259" key="19">
    <source>
        <dbReference type="PROSITE" id="PS50032"/>
    </source>
</evidence>
<feature type="region of interest" description="Disordered" evidence="15">
    <location>
        <begin position="833"/>
        <end position="855"/>
    </location>
</feature>
<evidence type="ECO:0000256" key="14">
    <source>
        <dbReference type="ARBA" id="ARBA00048679"/>
    </source>
</evidence>
<dbReference type="PROSITE" id="PS50011">
    <property type="entry name" value="PROTEIN_KINASE_DOM"/>
    <property type="match status" value="1"/>
</dbReference>
<dbReference type="FunFam" id="3.30.310.80:FF:000001">
    <property type="entry name" value="Non-specific serine/threonine protein kinase"/>
    <property type="match status" value="1"/>
</dbReference>
<comment type="caution">
    <text evidence="20">The sequence shown here is derived from an EMBL/GenBank/DDBJ whole genome shotgun (WGS) entry which is preliminary data.</text>
</comment>
<feature type="region of interest" description="Disordered" evidence="15">
    <location>
        <begin position="630"/>
        <end position="677"/>
    </location>
</feature>
<feature type="compositionally biased region" description="Low complexity" evidence="15">
    <location>
        <begin position="389"/>
        <end position="400"/>
    </location>
</feature>
<evidence type="ECO:0000256" key="4">
    <source>
        <dbReference type="ARBA" id="ARBA00022527"/>
    </source>
</evidence>
<sequence length="952" mass="104830">MTGAQAARRHHSLHTSHSNGRQEIGTRSARTGVRTRSSEEPQQPHVGNYRLLKTIGKGNFAKVKLARHILTGRELRRLPCPCDRDKGTGQSVSGVDVRPGLSSPSSLSAIGYLEELSRRSHLSLAPGTLLSAPTLFFLSSLFLIQPAQGLVAVQLFREVRIMKILNHPNIVKLFEVIETERTLYLVMEYASGGEVFDYLVAHGRMKEKEARAKFRQIVSAVQYCHQKHIVHRDLKAENLLLDADMNIKIADFGFSNEFTMGNKLDTFCGSPPYAAPELFQGKKYDGPEVDVWSLGVILYTLVSGSLPFDGQNLKQIMKDRWINAGFEEDELKPYTEPELDITDQKRIDVMVGMGYNLEEIQDSLAKMKYDEITATYLLLGRKASELEPSESASSSNLSLAKARPNSELNGQSPSHLKVQRSVSSNHKQRRYSEQVGQNVPPGMSHPKRSQTTTAENSVKEESGVQLRKPSTPGSRGAPPASPLLGNANNPNKADIPDRRKGATTGPSNNSASAGMTRRNTYVCSDRNNTDRLSVIPNGKENSMTEMACATSPSSGFAAAAFGASSGSVRLRGQNVGPLYVCQAGWATLPHSYYALDYCSPNSVAASPGGQRNPVASINSIANATTPDRLRFPRGTASRSTFHGGQLRDRRTATYNGPPASPTLSHDATPLSQTRSRGTSNLFSKLTSKLTRRVSIDPAKRQTAKTGPAVPSTQGGKTLNSGAEDIESCCSACWEPHGVLVCRRKTRTETRSTKEQLPSLCVFVFFGGGSRCFHIGVTVLLIYTSHIVFFLFFFNCFLSCTIHIFIFFFCCSSSSPSDLLMRLRVSTEFERNGRLEGSSRHVPGDQKGENKDGKPRSLRFTWSMRTTSSMEPCDIMREIRKVLDANNCDYEQQESFLLLCVHGDGCAENLVQWEMEVCKLPRLSLNGVRFKRISGSSIAFKNIASKVANELKL</sequence>
<dbReference type="SUPFAM" id="SSF56112">
    <property type="entry name" value="Protein kinase-like (PK-like)"/>
    <property type="match status" value="1"/>
</dbReference>
<keyword evidence="6" id="KW-0808">Transferase</keyword>
<feature type="domain" description="UBA" evidence="18">
    <location>
        <begin position="341"/>
        <end position="380"/>
    </location>
</feature>
<feature type="compositionally biased region" description="Polar residues" evidence="15">
    <location>
        <begin position="661"/>
        <end position="677"/>
    </location>
</feature>
<proteinExistence type="inferred from homology"/>
<feature type="region of interest" description="Disordered" evidence="15">
    <location>
        <begin position="696"/>
        <end position="716"/>
    </location>
</feature>
<dbReference type="GO" id="GO:0005524">
    <property type="term" value="F:ATP binding"/>
    <property type="evidence" value="ECO:0007669"/>
    <property type="project" value="UniProtKB-KW"/>
</dbReference>
<dbReference type="PANTHER" id="PTHR24346:SF98">
    <property type="entry name" value="NON-SPECIFIC SERINE_THREONINE PROTEIN KINASE"/>
    <property type="match status" value="1"/>
</dbReference>
<evidence type="ECO:0000256" key="16">
    <source>
        <dbReference type="SAM" id="Phobius"/>
    </source>
</evidence>
<feature type="compositionally biased region" description="Basic and acidic residues" evidence="15">
    <location>
        <begin position="833"/>
        <end position="854"/>
    </location>
</feature>
<comment type="similarity">
    <text evidence="12">Belongs to the protein kinase superfamily. CAMK Ser/Thr protein kinase family. Smok subfamily.</text>
</comment>
<dbReference type="CDD" id="cd14407">
    <property type="entry name" value="UBA_MARK3_4"/>
    <property type="match status" value="1"/>
</dbReference>
<dbReference type="FunFam" id="1.10.510.10:FF:000002">
    <property type="entry name" value="Non-specific serine/threonine protein kinase"/>
    <property type="match status" value="1"/>
</dbReference>
<dbReference type="PROSITE" id="PS50032">
    <property type="entry name" value="KA1"/>
    <property type="match status" value="1"/>
</dbReference>
<dbReference type="GO" id="GO:0042995">
    <property type="term" value="C:cell projection"/>
    <property type="evidence" value="ECO:0007669"/>
    <property type="project" value="UniProtKB-SubCell"/>
</dbReference>
<dbReference type="Pfam" id="PF00069">
    <property type="entry name" value="Pkinase"/>
    <property type="match status" value="1"/>
</dbReference>
<name>A0A5J5D3N4_9PERO</name>
<dbReference type="EMBL" id="VOFY01000009">
    <property type="protein sequence ID" value="KAA8589318.1"/>
    <property type="molecule type" value="Genomic_DNA"/>
</dbReference>
<protein>
    <recommendedName>
        <fullName evidence="3">non-specific serine/threonine protein kinase</fullName>
        <ecNumber evidence="3">2.7.11.1</ecNumber>
    </recommendedName>
</protein>
<dbReference type="InterPro" id="IPR008271">
    <property type="entry name" value="Ser/Thr_kinase_AS"/>
</dbReference>
<keyword evidence="7" id="KW-0547">Nucleotide-binding</keyword>
<dbReference type="Gene3D" id="3.30.310.80">
    <property type="entry name" value="Kinase associated domain 1, KA1"/>
    <property type="match status" value="1"/>
</dbReference>
<evidence type="ECO:0000259" key="18">
    <source>
        <dbReference type="PROSITE" id="PS50030"/>
    </source>
</evidence>
<keyword evidence="16" id="KW-0812">Transmembrane</keyword>
<dbReference type="PANTHER" id="PTHR24346">
    <property type="entry name" value="MAP/MICROTUBULE AFFINITY-REGULATING KINASE"/>
    <property type="match status" value="1"/>
</dbReference>
<dbReference type="Pfam" id="PF02149">
    <property type="entry name" value="KA1"/>
    <property type="match status" value="1"/>
</dbReference>
<dbReference type="GO" id="GO:0005886">
    <property type="term" value="C:plasma membrane"/>
    <property type="evidence" value="ECO:0007669"/>
    <property type="project" value="TreeGrafter"/>
</dbReference>
<comment type="catalytic activity">
    <reaction evidence="13">
        <text>L-threonyl-[protein] + ATP = O-phospho-L-threonyl-[protein] + ADP + H(+)</text>
        <dbReference type="Rhea" id="RHEA:46608"/>
        <dbReference type="Rhea" id="RHEA-COMP:11060"/>
        <dbReference type="Rhea" id="RHEA-COMP:11605"/>
        <dbReference type="ChEBI" id="CHEBI:15378"/>
        <dbReference type="ChEBI" id="CHEBI:30013"/>
        <dbReference type="ChEBI" id="CHEBI:30616"/>
        <dbReference type="ChEBI" id="CHEBI:61977"/>
        <dbReference type="ChEBI" id="CHEBI:456216"/>
        <dbReference type="EC" id="2.7.11.1"/>
    </reaction>
</comment>
<feature type="domain" description="Protein kinase" evidence="17">
    <location>
        <begin position="49"/>
        <end position="364"/>
    </location>
</feature>
<evidence type="ECO:0000256" key="12">
    <source>
        <dbReference type="ARBA" id="ARBA00038181"/>
    </source>
</evidence>
<feature type="compositionally biased region" description="Polar residues" evidence="15">
    <location>
        <begin position="406"/>
        <end position="425"/>
    </location>
</feature>
<dbReference type="FunFam" id="3.30.200.20:FF:001336">
    <property type="entry name" value="Non-specific serine/threonine protein kinase"/>
    <property type="match status" value="1"/>
</dbReference>
<dbReference type="PROSITE" id="PS00108">
    <property type="entry name" value="PROTEIN_KINASE_ST"/>
    <property type="match status" value="1"/>
</dbReference>
<feature type="compositionally biased region" description="Polar residues" evidence="15">
    <location>
        <begin position="504"/>
        <end position="526"/>
    </location>
</feature>
<reference evidence="20 21" key="1">
    <citation type="submission" date="2019-08" db="EMBL/GenBank/DDBJ databases">
        <title>A chromosome-level genome assembly, high-density linkage maps, and genome scans reveal the genomic architecture of hybrid incompatibilities underlying speciation via character displacement in darters (Percidae: Etheostominae).</title>
        <authorList>
            <person name="Moran R.L."/>
            <person name="Catchen J.M."/>
            <person name="Fuller R.C."/>
        </authorList>
    </citation>
    <scope>NUCLEOTIDE SEQUENCE [LARGE SCALE GENOMIC DNA]</scope>
    <source>
        <strain evidence="20">EspeVRDwgs_2016</strain>
        <tissue evidence="20">Muscle</tissue>
    </source>
</reference>
<gene>
    <name evidence="20" type="ORF">FQN60_012683</name>
</gene>
<dbReference type="GO" id="GO:0005737">
    <property type="term" value="C:cytoplasm"/>
    <property type="evidence" value="ECO:0007669"/>
    <property type="project" value="TreeGrafter"/>
</dbReference>
<feature type="region of interest" description="Disordered" evidence="15">
    <location>
        <begin position="385"/>
        <end position="537"/>
    </location>
</feature>
<evidence type="ECO:0000313" key="21">
    <source>
        <dbReference type="Proteomes" id="UP000327493"/>
    </source>
</evidence>
<keyword evidence="21" id="KW-1185">Reference proteome</keyword>
<dbReference type="SMART" id="SM00165">
    <property type="entry name" value="UBA"/>
    <property type="match status" value="1"/>
</dbReference>
<evidence type="ECO:0000256" key="7">
    <source>
        <dbReference type="ARBA" id="ARBA00022741"/>
    </source>
</evidence>
<dbReference type="InterPro" id="IPR000719">
    <property type="entry name" value="Prot_kinase_dom"/>
</dbReference>
<organism evidence="20 21">
    <name type="scientific">Etheostoma spectabile</name>
    <name type="common">orangethroat darter</name>
    <dbReference type="NCBI Taxonomy" id="54343"/>
    <lineage>
        <taxon>Eukaryota</taxon>
        <taxon>Metazoa</taxon>
        <taxon>Chordata</taxon>
        <taxon>Craniata</taxon>
        <taxon>Vertebrata</taxon>
        <taxon>Euteleostomi</taxon>
        <taxon>Actinopterygii</taxon>
        <taxon>Neopterygii</taxon>
        <taxon>Teleostei</taxon>
        <taxon>Neoteleostei</taxon>
        <taxon>Acanthomorphata</taxon>
        <taxon>Eupercaria</taxon>
        <taxon>Perciformes</taxon>
        <taxon>Percoidei</taxon>
        <taxon>Percidae</taxon>
        <taxon>Etheostomatinae</taxon>
        <taxon>Etheostoma</taxon>
    </lineage>
</organism>
<evidence type="ECO:0000256" key="3">
    <source>
        <dbReference type="ARBA" id="ARBA00012513"/>
    </source>
</evidence>
<evidence type="ECO:0000259" key="17">
    <source>
        <dbReference type="PROSITE" id="PS50011"/>
    </source>
</evidence>
<dbReference type="FunFam" id="1.10.8.10:FF:000005">
    <property type="entry name" value="Non-specific serine/threonine protein kinase"/>
    <property type="match status" value="1"/>
</dbReference>
<dbReference type="GO" id="GO:0050321">
    <property type="term" value="F:tau-protein kinase activity"/>
    <property type="evidence" value="ECO:0007669"/>
    <property type="project" value="TreeGrafter"/>
</dbReference>
<evidence type="ECO:0000313" key="20">
    <source>
        <dbReference type="EMBL" id="KAA8589318.1"/>
    </source>
</evidence>
<evidence type="ECO:0000256" key="1">
    <source>
        <dbReference type="ARBA" id="ARBA00004316"/>
    </source>
</evidence>
<dbReference type="GO" id="GO:0000226">
    <property type="term" value="P:microtubule cytoskeleton organization"/>
    <property type="evidence" value="ECO:0007669"/>
    <property type="project" value="TreeGrafter"/>
</dbReference>
<evidence type="ECO:0000256" key="5">
    <source>
        <dbReference type="ARBA" id="ARBA00022553"/>
    </source>
</evidence>
<evidence type="ECO:0000256" key="11">
    <source>
        <dbReference type="ARBA" id="ARBA00037391"/>
    </source>
</evidence>
<comment type="function">
    <text evidence="11">May play a role in sperm motility, especially in the regulation of flagellar function.</text>
</comment>
<evidence type="ECO:0000256" key="2">
    <source>
        <dbReference type="ARBA" id="ARBA00006234"/>
    </source>
</evidence>
<dbReference type="InterPro" id="IPR001772">
    <property type="entry name" value="KA1_dom"/>
</dbReference>
<evidence type="ECO:0000256" key="8">
    <source>
        <dbReference type="ARBA" id="ARBA00022777"/>
    </source>
</evidence>
<dbReference type="InterPro" id="IPR028375">
    <property type="entry name" value="KA1/Ssp2_C"/>
</dbReference>
<evidence type="ECO:0000256" key="10">
    <source>
        <dbReference type="ARBA" id="ARBA00023273"/>
    </source>
</evidence>
<dbReference type="Gene3D" id="1.10.8.10">
    <property type="entry name" value="DNA helicase RuvA subunit, C-terminal domain"/>
    <property type="match status" value="1"/>
</dbReference>
<dbReference type="Gene3D" id="3.30.200.20">
    <property type="entry name" value="Phosphorylase Kinase, domain 1"/>
    <property type="match status" value="2"/>
</dbReference>
<feature type="transmembrane region" description="Helical" evidence="16">
    <location>
        <begin position="759"/>
        <end position="782"/>
    </location>
</feature>
<dbReference type="PROSITE" id="PS50030">
    <property type="entry name" value="UBA"/>
    <property type="match status" value="1"/>
</dbReference>
<keyword evidence="9" id="KW-0067">ATP-binding</keyword>
<evidence type="ECO:0000256" key="13">
    <source>
        <dbReference type="ARBA" id="ARBA00047899"/>
    </source>
</evidence>
<evidence type="ECO:0000256" key="15">
    <source>
        <dbReference type="SAM" id="MobiDB-lite"/>
    </source>
</evidence>
<feature type="transmembrane region" description="Helical" evidence="16">
    <location>
        <begin position="788"/>
        <end position="810"/>
    </location>
</feature>
<comment type="similarity">
    <text evidence="2">Belongs to the protein kinase superfamily. CAMK Ser/Thr protein kinase family. SNF1 subfamily.</text>
</comment>
<keyword evidence="16" id="KW-0472">Membrane</keyword>